<name>A0A8S0YZR0_ARCPL</name>
<dbReference type="GO" id="GO:0006384">
    <property type="term" value="P:transcription initiation at RNA polymerase III promoter"/>
    <property type="evidence" value="ECO:0007669"/>
    <property type="project" value="InterPro"/>
</dbReference>
<protein>
    <submittedName>
        <fullName evidence="1">Uncharacterized protein</fullName>
    </submittedName>
</protein>
<comment type="caution">
    <text evidence="1">The sequence shown here is derived from an EMBL/GenBank/DDBJ whole genome shotgun (WGS) entry which is preliminary data.</text>
</comment>
<dbReference type="AlphaFoldDB" id="A0A8S0YZR0"/>
<gene>
    <name evidence="1" type="ORF">APLA_LOCUS2009</name>
</gene>
<dbReference type="EMBL" id="CADEBD010000175">
    <property type="protein sequence ID" value="CAB3224763.1"/>
    <property type="molecule type" value="Genomic_DNA"/>
</dbReference>
<dbReference type="Proteomes" id="UP000494256">
    <property type="component" value="Unassembled WGS sequence"/>
</dbReference>
<organism evidence="1 2">
    <name type="scientific">Arctia plantaginis</name>
    <name type="common">Wood tiger moth</name>
    <name type="synonym">Phalaena plantaginis</name>
    <dbReference type="NCBI Taxonomy" id="874455"/>
    <lineage>
        <taxon>Eukaryota</taxon>
        <taxon>Metazoa</taxon>
        <taxon>Ecdysozoa</taxon>
        <taxon>Arthropoda</taxon>
        <taxon>Hexapoda</taxon>
        <taxon>Insecta</taxon>
        <taxon>Pterygota</taxon>
        <taxon>Neoptera</taxon>
        <taxon>Endopterygota</taxon>
        <taxon>Lepidoptera</taxon>
        <taxon>Glossata</taxon>
        <taxon>Ditrysia</taxon>
        <taxon>Noctuoidea</taxon>
        <taxon>Erebidae</taxon>
        <taxon>Arctiinae</taxon>
        <taxon>Arctia</taxon>
    </lineage>
</organism>
<reference evidence="1 2" key="1">
    <citation type="submission" date="2020-04" db="EMBL/GenBank/DDBJ databases">
        <authorList>
            <person name="Wallbank WR R."/>
            <person name="Pardo Diaz C."/>
            <person name="Kozak K."/>
            <person name="Martin S."/>
            <person name="Jiggins C."/>
            <person name="Moest M."/>
            <person name="Warren A I."/>
            <person name="Byers J.R.P. K."/>
            <person name="Montejo-Kovacevich G."/>
            <person name="Yen C E."/>
        </authorList>
    </citation>
    <scope>NUCLEOTIDE SEQUENCE [LARGE SCALE GENOMIC DNA]</scope>
</reference>
<dbReference type="GO" id="GO:0005634">
    <property type="term" value="C:nucleus"/>
    <property type="evidence" value="ECO:0007669"/>
    <property type="project" value="InterPro"/>
</dbReference>
<accession>A0A8S0YZR0</accession>
<dbReference type="Pfam" id="PF15497">
    <property type="entry name" value="SNAPC5"/>
    <property type="match status" value="1"/>
</dbReference>
<evidence type="ECO:0000313" key="2">
    <source>
        <dbReference type="Proteomes" id="UP000494256"/>
    </source>
</evidence>
<dbReference type="GO" id="GO:0006366">
    <property type="term" value="P:transcription by RNA polymerase II"/>
    <property type="evidence" value="ECO:0007669"/>
    <property type="project" value="InterPro"/>
</dbReference>
<dbReference type="OrthoDB" id="201635at2759"/>
<dbReference type="InterPro" id="IPR029138">
    <property type="entry name" value="SNAPC5"/>
</dbReference>
<sequence length="169" mass="18973">MSKSRHIAHNKQAPAAKLNQRIAEEAQLLAEEKWIIGALKKIKAQKNGLQIERLHLESMRAKLLEVLNPEQTIEISVPASTAINTDEEIQETAAKIPNVQEVNTCFMDSEDGSQQNLNNDELCNTEELNLSVTNSIFRSEPYGAACDEEEEEEDMENCILDMDMLMSGK</sequence>
<evidence type="ECO:0000313" key="1">
    <source>
        <dbReference type="EMBL" id="CAB3224763.1"/>
    </source>
</evidence>
<proteinExistence type="predicted"/>